<dbReference type="GO" id="GO:0007156">
    <property type="term" value="P:homophilic cell adhesion via plasma membrane adhesion molecules"/>
    <property type="evidence" value="ECO:0007669"/>
    <property type="project" value="InterPro"/>
</dbReference>
<dbReference type="Proteomes" id="UP000000466">
    <property type="component" value="Chromosome"/>
</dbReference>
<dbReference type="STRING" id="1117647.M5M_06630"/>
<dbReference type="SUPFAM" id="SSF49265">
    <property type="entry name" value="Fibronectin type III"/>
    <property type="match status" value="2"/>
</dbReference>
<dbReference type="InterPro" id="IPR002126">
    <property type="entry name" value="Cadherin-like_dom"/>
</dbReference>
<feature type="domain" description="Fibronectin type-III" evidence="6">
    <location>
        <begin position="90"/>
        <end position="176"/>
    </location>
</feature>
<evidence type="ECO:0000256" key="4">
    <source>
        <dbReference type="SAM" id="SignalP"/>
    </source>
</evidence>
<accession>K4KHM1</accession>
<dbReference type="eggNOG" id="COG4733">
    <property type="taxonomic scope" value="Bacteria"/>
</dbReference>
<name>K4KHM1_SIMAS</name>
<feature type="chain" id="PRO_5003879730" evidence="4">
    <location>
        <begin position="18"/>
        <end position="1635"/>
    </location>
</feature>
<dbReference type="PANTHER" id="PTHR46769">
    <property type="entry name" value="POLYCYSTIC KIDNEY AND HEPATIC DISEASE 1 (AUTOSOMAL RECESSIVE)-LIKE 1"/>
    <property type="match status" value="1"/>
</dbReference>
<sequence length="1635" mass="177671">MTFLRLSLIFTAALCLAACGGGSSGSSERNGNPIIDLTPGSGSGDSTDNGTGGGNDTGSGNSGGDDSDAGSDTDSDGQSNGSVPDTPLPAPQNFVVTDTSQIGVSLRWDSYVAFDQLAGYRVYRDGEQIAEVAKDMTIWTESNLDSLRTYRYSLEAFDQSGTTTPQVHLNVTTLENLAPTFAPITERLFIPATTTADVTLFTWAVEDPEQQPLRYVISQGNEQQLFRIDAEGKVSTTQLLTDAAAKNFTLILEAQDGANAVSESLNISVMASEPGASFSYYNQVTLADLQGIDPQIDQPAKIYAFESLEFENLGNNYGMVTEAYLVPETTGDYTFYIAGDDETELYISADHTTEKLALVAYRHASTAFRDFTRSATQRSEPITLQAGQYYALRALLREGGGADHMSVAWQGPGDSEPTIIGANAIRPVNDLMAPEAPNLFAVAPLENSRYLLTWETSKDNVGIAYYNVMGNKGELLATTEDTSITLTGLQENTRYHFTIQAVDLAGNLSPLSNSRSIVINDTTPPLTPTGFQAESTSQRSAGLRWLTGESNLRYALIRNGNKIAETMNASYLDTQLEPAQTYAYELVAIDRAGNRSAPATLELTTPDWPDGSPAMAREQFLFVMAMDRFSEGTKVGTVAAAGDNLRWRIAGGEQAQSYHIDADTGLLTLAKSVDITAARIDALVIAISNERDGETVEITTDVSVHFLSDFAKQQTGASREYWANQNGHTINDIDFLAAPALKDTVATLDTPINQGETYSQRFRAYLKPAVSGEYRFYLAADDAAQLWVSDDAHTANTELAAEITYWVNRHQFKGSTASFQLEAGSVYYLEAVHKEGTGGDHFAAAWQTEGMSAPAIIPGDQLIPFAVVHPEAPRVVNATQTGYEQGGNQLSLTIELADEIPDTIIYLYIGTLDGGEQNDAWDSVIRLDNLHAGINNIVIDDIDPGSEYFYKTSVTTATGTHWGATNKIQTEDAGIAGSTKQLPDALNLKVTVNSEEHSVFLERYSVRMPGFALYTYDHWAEKKLQKIIPTPEVRTYRGFIEGNDEVMVAASINPAGSLTLSAWGGNVRFWSTTVDVSDQINADATSVAKNDEISIKIGESSDIPETTGNLYYQPEAGMDFHTNLVAAQYVHRMFDAETDSILNALTMMEAKINEFDIMRGRDVGQRWKLSESIIQTPSLDPEFNKDMTELIRPDFFAEGNYTSNWNNFLVMFKAGTACHGGGYFVGCWTGYTAFGIDAHEIGHNFSQGHAVEEDTSNHTQGFGTGLEILAARGTLKAMQTDSRMPMAEPMDTPMPPKAFKDYATVYINQSTSISPVINDYDSNGDALALDSAASESVAGGSVLVSGSKITYTPPLDYTGTDSFHYYVTDGALRTKGSVEIQVLGTNVAGRWNFDQLVESTFENSVNEALYLEAMSAPKSANDSFSLHNFITPGVSGNAFQYPTYLRVFAKSDPLTSDPEGHKRQPHYYDPGYKSFSAALHFRLNDTEGTQVLLDKGTYTGWQLYVENQDLVARVFHHNKLLITDHTIARAEGVVTAGNWQHAAIVIDRAANRLRVYLNGDEVASSELIDSDAPILSGAPLASYSNTKSVLSAGKFAQPVCNEQGDCTPDGLAAYDDVVVYHKALSTNDVKALVTP</sequence>
<dbReference type="Gene3D" id="2.60.40.60">
    <property type="entry name" value="Cadherins"/>
    <property type="match status" value="1"/>
</dbReference>
<dbReference type="InterPro" id="IPR011658">
    <property type="entry name" value="PA14_dom"/>
</dbReference>
<feature type="domain" description="PA14" evidence="7">
    <location>
        <begin position="271"/>
        <end position="423"/>
    </location>
</feature>
<dbReference type="SMART" id="SM00758">
    <property type="entry name" value="PA14"/>
    <property type="match status" value="2"/>
</dbReference>
<dbReference type="CDD" id="cd00063">
    <property type="entry name" value="FN3"/>
    <property type="match status" value="2"/>
</dbReference>
<protein>
    <submittedName>
        <fullName evidence="8">Uncharacterized protein</fullName>
    </submittedName>
</protein>
<dbReference type="HOGENOM" id="CLU_243052_0_0_6"/>
<dbReference type="Gene3D" id="2.60.120.1560">
    <property type="match status" value="1"/>
</dbReference>
<dbReference type="KEGG" id="saga:M5M_06630"/>
<dbReference type="Gene3D" id="3.90.182.10">
    <property type="entry name" value="Toxin - Anthrax Protective Antigen,domain 1"/>
    <property type="match status" value="1"/>
</dbReference>
<dbReference type="SUPFAM" id="SSF49313">
    <property type="entry name" value="Cadherin-like"/>
    <property type="match status" value="1"/>
</dbReference>
<dbReference type="SMART" id="SM00060">
    <property type="entry name" value="FN3"/>
    <property type="match status" value="4"/>
</dbReference>
<dbReference type="EMBL" id="CP003746">
    <property type="protein sequence ID" value="AFU98521.1"/>
    <property type="molecule type" value="Genomic_DNA"/>
</dbReference>
<dbReference type="PROSITE" id="PS51820">
    <property type="entry name" value="PA14"/>
    <property type="match status" value="2"/>
</dbReference>
<feature type="domain" description="PA14" evidence="7">
    <location>
        <begin position="712"/>
        <end position="860"/>
    </location>
</feature>
<dbReference type="SMART" id="SM00560">
    <property type="entry name" value="LamGL"/>
    <property type="match status" value="1"/>
</dbReference>
<dbReference type="GO" id="GO:0005509">
    <property type="term" value="F:calcium ion binding"/>
    <property type="evidence" value="ECO:0007669"/>
    <property type="project" value="InterPro"/>
</dbReference>
<dbReference type="Pfam" id="PF17963">
    <property type="entry name" value="Big_9"/>
    <property type="match status" value="1"/>
</dbReference>
<dbReference type="PROSITE" id="PS50268">
    <property type="entry name" value="CADHERIN_2"/>
    <property type="match status" value="1"/>
</dbReference>
<dbReference type="Pfam" id="PF13385">
    <property type="entry name" value="Laminin_G_3"/>
    <property type="match status" value="1"/>
</dbReference>
<evidence type="ECO:0000313" key="8">
    <source>
        <dbReference type="EMBL" id="AFU98521.1"/>
    </source>
</evidence>
<dbReference type="InterPro" id="IPR036116">
    <property type="entry name" value="FN3_sf"/>
</dbReference>
<dbReference type="InterPro" id="IPR018871">
    <property type="entry name" value="GLEYA_adhesin_domain"/>
</dbReference>
<reference evidence="8 9" key="1">
    <citation type="journal article" date="2013" name="Genome Announc.">
        <title>Complete genome sequence of Simiduia agarivorans SA1(T), a marine bacterium able to degrade a variety of polysaccharides.</title>
        <authorList>
            <person name="Lin S.Y."/>
            <person name="Shieh W.Y."/>
            <person name="Chen J.S."/>
            <person name="Tang S.L."/>
        </authorList>
    </citation>
    <scope>NUCLEOTIDE SEQUENCE [LARGE SCALE GENOMIC DNA]</scope>
    <source>
        <strain evidence="9">DSM 21679 / JCM 13881 / BCRC 17597 / SA1</strain>
    </source>
</reference>
<feature type="compositionally biased region" description="Acidic residues" evidence="3">
    <location>
        <begin position="65"/>
        <end position="75"/>
    </location>
</feature>
<organism evidence="8 9">
    <name type="scientific">Simiduia agarivorans (strain DSM 21679 / JCM 13881 / BCRC 17597 / SA1)</name>
    <dbReference type="NCBI Taxonomy" id="1117647"/>
    <lineage>
        <taxon>Bacteria</taxon>
        <taxon>Pseudomonadati</taxon>
        <taxon>Pseudomonadota</taxon>
        <taxon>Gammaproteobacteria</taxon>
        <taxon>Cellvibrionales</taxon>
        <taxon>Cellvibrionaceae</taxon>
        <taxon>Simiduia</taxon>
    </lineage>
</organism>
<evidence type="ECO:0000259" key="5">
    <source>
        <dbReference type="PROSITE" id="PS50268"/>
    </source>
</evidence>
<dbReference type="SUPFAM" id="SSF49899">
    <property type="entry name" value="Concanavalin A-like lectins/glucanases"/>
    <property type="match status" value="1"/>
</dbReference>
<dbReference type="InterPro" id="IPR015919">
    <property type="entry name" value="Cadherin-like_sf"/>
</dbReference>
<dbReference type="Pfam" id="PF00041">
    <property type="entry name" value="fn3"/>
    <property type="match status" value="1"/>
</dbReference>
<dbReference type="InterPro" id="IPR052387">
    <property type="entry name" value="Fibrocystin"/>
</dbReference>
<dbReference type="Gene3D" id="2.60.40.10">
    <property type="entry name" value="Immunoglobulins"/>
    <property type="match status" value="3"/>
</dbReference>
<dbReference type="InterPro" id="IPR003961">
    <property type="entry name" value="FN3_dom"/>
</dbReference>
<evidence type="ECO:0000256" key="2">
    <source>
        <dbReference type="ARBA" id="ARBA00023157"/>
    </source>
</evidence>
<feature type="domain" description="Cadherin" evidence="5">
    <location>
        <begin position="207"/>
        <end position="296"/>
    </location>
</feature>
<dbReference type="Gene3D" id="2.60.120.200">
    <property type="match status" value="1"/>
</dbReference>
<dbReference type="Gene3D" id="2.60.40.3440">
    <property type="match status" value="1"/>
</dbReference>
<evidence type="ECO:0000313" key="9">
    <source>
        <dbReference type="Proteomes" id="UP000000466"/>
    </source>
</evidence>
<evidence type="ECO:0000256" key="3">
    <source>
        <dbReference type="SAM" id="MobiDB-lite"/>
    </source>
</evidence>
<dbReference type="PANTHER" id="PTHR46769:SF2">
    <property type="entry name" value="FIBROCYSTIN-L ISOFORM 2 PRECURSOR-RELATED"/>
    <property type="match status" value="1"/>
</dbReference>
<keyword evidence="1 4" id="KW-0732">Signal</keyword>
<proteinExistence type="predicted"/>
<dbReference type="CDD" id="cd11304">
    <property type="entry name" value="Cadherin_repeat"/>
    <property type="match status" value="1"/>
</dbReference>
<dbReference type="InterPro" id="IPR013320">
    <property type="entry name" value="ConA-like_dom_sf"/>
</dbReference>
<dbReference type="GO" id="GO:0016020">
    <property type="term" value="C:membrane"/>
    <property type="evidence" value="ECO:0007669"/>
    <property type="project" value="InterPro"/>
</dbReference>
<dbReference type="PROSITE" id="PS50853">
    <property type="entry name" value="FN3"/>
    <property type="match status" value="2"/>
</dbReference>
<dbReference type="SUPFAM" id="SSF56988">
    <property type="entry name" value="Anthrax protective antigen"/>
    <property type="match status" value="2"/>
</dbReference>
<dbReference type="RefSeq" id="WP_015046694.1">
    <property type="nucleotide sequence ID" value="NC_018868.3"/>
</dbReference>
<dbReference type="Pfam" id="PF07691">
    <property type="entry name" value="PA14"/>
    <property type="match status" value="1"/>
</dbReference>
<dbReference type="InterPro" id="IPR037524">
    <property type="entry name" value="PA14/GLEYA"/>
</dbReference>
<gene>
    <name evidence="8" type="ordered locus">M5M_06630</name>
</gene>
<evidence type="ECO:0000259" key="6">
    <source>
        <dbReference type="PROSITE" id="PS50853"/>
    </source>
</evidence>
<feature type="compositionally biased region" description="Gly residues" evidence="3">
    <location>
        <begin position="50"/>
        <end position="63"/>
    </location>
</feature>
<evidence type="ECO:0000256" key="1">
    <source>
        <dbReference type="ARBA" id="ARBA00022729"/>
    </source>
</evidence>
<feature type="signal peptide" evidence="4">
    <location>
        <begin position="1"/>
        <end position="17"/>
    </location>
</feature>
<keyword evidence="9" id="KW-1185">Reference proteome</keyword>
<dbReference type="InterPro" id="IPR013783">
    <property type="entry name" value="Ig-like_fold"/>
</dbReference>
<evidence type="ECO:0000259" key="7">
    <source>
        <dbReference type="PROSITE" id="PS51820"/>
    </source>
</evidence>
<feature type="domain" description="Fibronectin type-III" evidence="6">
    <location>
        <begin position="433"/>
        <end position="525"/>
    </location>
</feature>
<keyword evidence="2" id="KW-1015">Disulfide bond</keyword>
<dbReference type="Pfam" id="PF10528">
    <property type="entry name" value="GLEYA"/>
    <property type="match status" value="1"/>
</dbReference>
<dbReference type="InterPro" id="IPR006558">
    <property type="entry name" value="LamG-like"/>
</dbReference>
<dbReference type="OrthoDB" id="9805100at2"/>
<feature type="region of interest" description="Disordered" evidence="3">
    <location>
        <begin position="22"/>
        <end position="93"/>
    </location>
</feature>